<feature type="compositionally biased region" description="Basic residues" evidence="1">
    <location>
        <begin position="74"/>
        <end position="83"/>
    </location>
</feature>
<accession>A0A6G1L938</accession>
<sequence>MSDQKRNTLFLAMVELYNHQKTFSQLTIYPAINTNQHHPRTTPPMSSKAINPNCDYTTTHHPLHQNTITNRRASPTHRTKLRRVQSSPNLRASSTQPRSDHNDSNTPGTFGLSPSTTQKEPTRASDKTQLPDADIDEARPDSPTLPPSSTASKK</sequence>
<reference evidence="2" key="1">
    <citation type="journal article" date="2020" name="Stud. Mycol.">
        <title>101 Dothideomycetes genomes: a test case for predicting lifestyles and emergence of pathogens.</title>
        <authorList>
            <person name="Haridas S."/>
            <person name="Albert R."/>
            <person name="Binder M."/>
            <person name="Bloem J."/>
            <person name="Labutti K."/>
            <person name="Salamov A."/>
            <person name="Andreopoulos B."/>
            <person name="Baker S."/>
            <person name="Barry K."/>
            <person name="Bills G."/>
            <person name="Bluhm B."/>
            <person name="Cannon C."/>
            <person name="Castanera R."/>
            <person name="Culley D."/>
            <person name="Daum C."/>
            <person name="Ezra D."/>
            <person name="Gonzalez J."/>
            <person name="Henrissat B."/>
            <person name="Kuo A."/>
            <person name="Liang C."/>
            <person name="Lipzen A."/>
            <person name="Lutzoni F."/>
            <person name="Magnuson J."/>
            <person name="Mondo S."/>
            <person name="Nolan M."/>
            <person name="Ohm R."/>
            <person name="Pangilinan J."/>
            <person name="Park H.-J."/>
            <person name="Ramirez L."/>
            <person name="Alfaro M."/>
            <person name="Sun H."/>
            <person name="Tritt A."/>
            <person name="Yoshinaga Y."/>
            <person name="Zwiers L.-H."/>
            <person name="Turgeon B."/>
            <person name="Goodwin S."/>
            <person name="Spatafora J."/>
            <person name="Crous P."/>
            <person name="Grigoriev I."/>
        </authorList>
    </citation>
    <scope>NUCLEOTIDE SEQUENCE</scope>
    <source>
        <strain evidence="2">CBS 116005</strain>
    </source>
</reference>
<evidence type="ECO:0000313" key="3">
    <source>
        <dbReference type="Proteomes" id="UP000799436"/>
    </source>
</evidence>
<evidence type="ECO:0000256" key="1">
    <source>
        <dbReference type="SAM" id="MobiDB-lite"/>
    </source>
</evidence>
<feature type="compositionally biased region" description="Polar residues" evidence="1">
    <location>
        <begin position="84"/>
        <end position="97"/>
    </location>
</feature>
<evidence type="ECO:0000313" key="2">
    <source>
        <dbReference type="EMBL" id="KAF2769387.1"/>
    </source>
</evidence>
<name>A0A6G1L938_9PEZI</name>
<feature type="region of interest" description="Disordered" evidence="1">
    <location>
        <begin position="34"/>
        <end position="154"/>
    </location>
</feature>
<feature type="compositionally biased region" description="Polar residues" evidence="1">
    <location>
        <begin position="43"/>
        <end position="73"/>
    </location>
</feature>
<dbReference type="EMBL" id="ML995834">
    <property type="protein sequence ID" value="KAF2769387.1"/>
    <property type="molecule type" value="Genomic_DNA"/>
</dbReference>
<keyword evidence="3" id="KW-1185">Reference proteome</keyword>
<protein>
    <submittedName>
        <fullName evidence="2">Uncharacterized protein</fullName>
    </submittedName>
</protein>
<dbReference type="AlphaFoldDB" id="A0A6G1L938"/>
<organism evidence="2 3">
    <name type="scientific">Teratosphaeria nubilosa</name>
    <dbReference type="NCBI Taxonomy" id="161662"/>
    <lineage>
        <taxon>Eukaryota</taxon>
        <taxon>Fungi</taxon>
        <taxon>Dikarya</taxon>
        <taxon>Ascomycota</taxon>
        <taxon>Pezizomycotina</taxon>
        <taxon>Dothideomycetes</taxon>
        <taxon>Dothideomycetidae</taxon>
        <taxon>Mycosphaerellales</taxon>
        <taxon>Teratosphaeriaceae</taxon>
        <taxon>Teratosphaeria</taxon>
    </lineage>
</organism>
<dbReference type="Proteomes" id="UP000799436">
    <property type="component" value="Unassembled WGS sequence"/>
</dbReference>
<feature type="compositionally biased region" description="Polar residues" evidence="1">
    <location>
        <begin position="104"/>
        <end position="119"/>
    </location>
</feature>
<proteinExistence type="predicted"/>
<gene>
    <name evidence="2" type="ORF">EJ03DRAFT_95815</name>
</gene>